<feature type="transmembrane region" description="Helical" evidence="1">
    <location>
        <begin position="6"/>
        <end position="30"/>
    </location>
</feature>
<comment type="caution">
    <text evidence="2">The sequence shown here is derived from an EMBL/GenBank/DDBJ whole genome shotgun (WGS) entry which is preliminary data.</text>
</comment>
<dbReference type="AlphaFoldDB" id="A0A2W5P6J0"/>
<keyword evidence="1" id="KW-0812">Transmembrane</keyword>
<name>A0A2W5P6J0_VARPD</name>
<dbReference type="Proteomes" id="UP000249135">
    <property type="component" value="Unassembled WGS sequence"/>
</dbReference>
<evidence type="ECO:0000256" key="1">
    <source>
        <dbReference type="SAM" id="Phobius"/>
    </source>
</evidence>
<feature type="transmembrane region" description="Helical" evidence="1">
    <location>
        <begin position="68"/>
        <end position="87"/>
    </location>
</feature>
<keyword evidence="1" id="KW-0472">Membrane</keyword>
<keyword evidence="1" id="KW-1133">Transmembrane helix</keyword>
<sequence>MSAAIIAALFFTVALLVTTAYFIMGAIPLLILRHDTPLDARFVRGFFNVYYRAAFITAGATALSYAIAGHPGVACGAAALALVALLLRRRVIPSMDALGSRIQGDFMDAIPGFRKLHVWAILINIAQLVAIVWSLIALSP</sequence>
<accession>A0A2W5P6J0</accession>
<evidence type="ECO:0000313" key="3">
    <source>
        <dbReference type="Proteomes" id="UP000249135"/>
    </source>
</evidence>
<protein>
    <recommendedName>
        <fullName evidence="4">DUF4149 domain-containing protein</fullName>
    </recommendedName>
</protein>
<evidence type="ECO:0008006" key="4">
    <source>
        <dbReference type="Google" id="ProtNLM"/>
    </source>
</evidence>
<dbReference type="EMBL" id="QFPP01000776">
    <property type="protein sequence ID" value="PZQ58475.1"/>
    <property type="molecule type" value="Genomic_DNA"/>
</dbReference>
<reference evidence="2 3" key="1">
    <citation type="submission" date="2017-08" db="EMBL/GenBank/DDBJ databases">
        <title>Infants hospitalized years apart are colonized by the same room-sourced microbial strains.</title>
        <authorList>
            <person name="Brooks B."/>
            <person name="Olm M.R."/>
            <person name="Firek B.A."/>
            <person name="Baker R."/>
            <person name="Thomas B.C."/>
            <person name="Morowitz M.J."/>
            <person name="Banfield J.F."/>
        </authorList>
    </citation>
    <scope>NUCLEOTIDE SEQUENCE [LARGE SCALE GENOMIC DNA]</scope>
    <source>
        <strain evidence="2">S2_005_003_R2_41</strain>
    </source>
</reference>
<evidence type="ECO:0000313" key="2">
    <source>
        <dbReference type="EMBL" id="PZQ58475.1"/>
    </source>
</evidence>
<organism evidence="2 3">
    <name type="scientific">Variovorax paradoxus</name>
    <dbReference type="NCBI Taxonomy" id="34073"/>
    <lineage>
        <taxon>Bacteria</taxon>
        <taxon>Pseudomonadati</taxon>
        <taxon>Pseudomonadota</taxon>
        <taxon>Betaproteobacteria</taxon>
        <taxon>Burkholderiales</taxon>
        <taxon>Comamonadaceae</taxon>
        <taxon>Variovorax</taxon>
    </lineage>
</organism>
<feature type="transmembrane region" description="Helical" evidence="1">
    <location>
        <begin position="116"/>
        <end position="136"/>
    </location>
</feature>
<gene>
    <name evidence="2" type="ORF">DI563_30795</name>
</gene>
<proteinExistence type="predicted"/>